<reference evidence="2" key="2">
    <citation type="journal article" date="2017" name="Nat. Plants">
        <title>The Aegilops tauschii genome reveals multiple impacts of transposons.</title>
        <authorList>
            <person name="Zhao G."/>
            <person name="Zou C."/>
            <person name="Li K."/>
            <person name="Wang K."/>
            <person name="Li T."/>
            <person name="Gao L."/>
            <person name="Zhang X."/>
            <person name="Wang H."/>
            <person name="Yang Z."/>
            <person name="Liu X."/>
            <person name="Jiang W."/>
            <person name="Mao L."/>
            <person name="Kong X."/>
            <person name="Jiao Y."/>
            <person name="Jia J."/>
        </authorList>
    </citation>
    <scope>NUCLEOTIDE SEQUENCE [LARGE SCALE GENOMIC DNA]</scope>
    <source>
        <strain evidence="2">cv. AL8/78</strain>
    </source>
</reference>
<reference evidence="1" key="5">
    <citation type="journal article" date="2021" name="G3 (Bethesda)">
        <title>Aegilops tauschii genome assembly Aet v5.0 features greater sequence contiguity and improved annotation.</title>
        <authorList>
            <person name="Wang L."/>
            <person name="Zhu T."/>
            <person name="Rodriguez J.C."/>
            <person name="Deal K.R."/>
            <person name="Dubcovsky J."/>
            <person name="McGuire P.E."/>
            <person name="Lux T."/>
            <person name="Spannagl M."/>
            <person name="Mayer K.F.X."/>
            <person name="Baldrich P."/>
            <person name="Meyers B.C."/>
            <person name="Huo N."/>
            <person name="Gu Y.Q."/>
            <person name="Zhou H."/>
            <person name="Devos K.M."/>
            <person name="Bennetzen J.L."/>
            <person name="Unver T."/>
            <person name="Budak H."/>
            <person name="Gulick P.J."/>
            <person name="Galiba G."/>
            <person name="Kalapos B."/>
            <person name="Nelson D.R."/>
            <person name="Li P."/>
            <person name="You F.M."/>
            <person name="Luo M.C."/>
            <person name="Dvorak J."/>
        </authorList>
    </citation>
    <scope>NUCLEOTIDE SEQUENCE [LARGE SCALE GENOMIC DNA]</scope>
    <source>
        <strain evidence="1">cv. AL8/78</strain>
    </source>
</reference>
<evidence type="ECO:0000313" key="2">
    <source>
        <dbReference type="Proteomes" id="UP000015105"/>
    </source>
</evidence>
<protein>
    <submittedName>
        <fullName evidence="1">Uncharacterized protein</fullName>
    </submittedName>
</protein>
<name>A0A453AW03_AEGTS</name>
<sequence length="89" mass="10192">IERAAILRKRYDIHISGHNVPAPLESFEELVSRCMTVIHIWLGTCQNLGFKNLHLSRGRPFLFSFQAGSALLVHQQALARHWHSCSRCL</sequence>
<reference evidence="1" key="3">
    <citation type="journal article" date="2017" name="Nature">
        <title>Genome sequence of the progenitor of the wheat D genome Aegilops tauschii.</title>
        <authorList>
            <person name="Luo M.C."/>
            <person name="Gu Y.Q."/>
            <person name="Puiu D."/>
            <person name="Wang H."/>
            <person name="Twardziok S.O."/>
            <person name="Deal K.R."/>
            <person name="Huo N."/>
            <person name="Zhu T."/>
            <person name="Wang L."/>
            <person name="Wang Y."/>
            <person name="McGuire P.E."/>
            <person name="Liu S."/>
            <person name="Long H."/>
            <person name="Ramasamy R.K."/>
            <person name="Rodriguez J.C."/>
            <person name="Van S.L."/>
            <person name="Yuan L."/>
            <person name="Wang Z."/>
            <person name="Xia Z."/>
            <person name="Xiao L."/>
            <person name="Anderson O.D."/>
            <person name="Ouyang S."/>
            <person name="Liang Y."/>
            <person name="Zimin A.V."/>
            <person name="Pertea G."/>
            <person name="Qi P."/>
            <person name="Bennetzen J.L."/>
            <person name="Dai X."/>
            <person name="Dawson M.W."/>
            <person name="Muller H.G."/>
            <person name="Kugler K."/>
            <person name="Rivarola-Duarte L."/>
            <person name="Spannagl M."/>
            <person name="Mayer K.F.X."/>
            <person name="Lu F.H."/>
            <person name="Bevan M.W."/>
            <person name="Leroy P."/>
            <person name="Li P."/>
            <person name="You F.M."/>
            <person name="Sun Q."/>
            <person name="Liu Z."/>
            <person name="Lyons E."/>
            <person name="Wicker T."/>
            <person name="Salzberg S.L."/>
            <person name="Devos K.M."/>
            <person name="Dvorak J."/>
        </authorList>
    </citation>
    <scope>NUCLEOTIDE SEQUENCE [LARGE SCALE GENOMIC DNA]</scope>
    <source>
        <strain evidence="1">cv. AL8/78</strain>
    </source>
</reference>
<reference evidence="1" key="4">
    <citation type="submission" date="2019-03" db="UniProtKB">
        <authorList>
            <consortium name="EnsemblPlants"/>
        </authorList>
    </citation>
    <scope>IDENTIFICATION</scope>
</reference>
<accession>A0A453AW03</accession>
<dbReference type="EnsemblPlants" id="AET2Gv20278400.11">
    <property type="protein sequence ID" value="AET2Gv20278400.11"/>
    <property type="gene ID" value="AET2Gv20278400"/>
</dbReference>
<proteinExistence type="predicted"/>
<dbReference type="Gramene" id="AET2Gv20278400.11">
    <property type="protein sequence ID" value="AET2Gv20278400.11"/>
    <property type="gene ID" value="AET2Gv20278400"/>
</dbReference>
<evidence type="ECO:0000313" key="1">
    <source>
        <dbReference type="EnsemblPlants" id="AET2Gv20278400.11"/>
    </source>
</evidence>
<reference evidence="2" key="1">
    <citation type="journal article" date="2014" name="Science">
        <title>Ancient hybridizations among the ancestral genomes of bread wheat.</title>
        <authorList>
            <consortium name="International Wheat Genome Sequencing Consortium,"/>
            <person name="Marcussen T."/>
            <person name="Sandve S.R."/>
            <person name="Heier L."/>
            <person name="Spannagl M."/>
            <person name="Pfeifer M."/>
            <person name="Jakobsen K.S."/>
            <person name="Wulff B.B."/>
            <person name="Steuernagel B."/>
            <person name="Mayer K.F."/>
            <person name="Olsen O.A."/>
        </authorList>
    </citation>
    <scope>NUCLEOTIDE SEQUENCE [LARGE SCALE GENOMIC DNA]</scope>
    <source>
        <strain evidence="2">cv. AL8/78</strain>
    </source>
</reference>
<keyword evidence="2" id="KW-1185">Reference proteome</keyword>
<dbReference type="AlphaFoldDB" id="A0A453AW03"/>
<dbReference type="Proteomes" id="UP000015105">
    <property type="component" value="Chromosome 2D"/>
</dbReference>
<organism evidence="1 2">
    <name type="scientific">Aegilops tauschii subsp. strangulata</name>
    <name type="common">Goatgrass</name>
    <dbReference type="NCBI Taxonomy" id="200361"/>
    <lineage>
        <taxon>Eukaryota</taxon>
        <taxon>Viridiplantae</taxon>
        <taxon>Streptophyta</taxon>
        <taxon>Embryophyta</taxon>
        <taxon>Tracheophyta</taxon>
        <taxon>Spermatophyta</taxon>
        <taxon>Magnoliopsida</taxon>
        <taxon>Liliopsida</taxon>
        <taxon>Poales</taxon>
        <taxon>Poaceae</taxon>
        <taxon>BOP clade</taxon>
        <taxon>Pooideae</taxon>
        <taxon>Triticodae</taxon>
        <taxon>Triticeae</taxon>
        <taxon>Triticinae</taxon>
        <taxon>Aegilops</taxon>
    </lineage>
</organism>